<dbReference type="GO" id="GO:0008289">
    <property type="term" value="F:lipid binding"/>
    <property type="evidence" value="ECO:0007669"/>
    <property type="project" value="InterPro"/>
</dbReference>
<dbReference type="Pfam" id="PF05461">
    <property type="entry name" value="ApoL"/>
    <property type="match status" value="1"/>
</dbReference>
<dbReference type="EMBL" id="JACDTQ010002190">
    <property type="protein sequence ID" value="KAF5919823.1"/>
    <property type="molecule type" value="Genomic_DNA"/>
</dbReference>
<evidence type="ECO:0000313" key="4">
    <source>
        <dbReference type="Proteomes" id="UP000551758"/>
    </source>
</evidence>
<dbReference type="InterPro" id="IPR008405">
    <property type="entry name" value="ApoL"/>
</dbReference>
<evidence type="ECO:0000256" key="2">
    <source>
        <dbReference type="SAM" id="MobiDB-lite"/>
    </source>
</evidence>
<keyword evidence="4" id="KW-1185">Reference proteome</keyword>
<proteinExistence type="inferred from homology"/>
<name>A0A7J7EVU5_DICBM</name>
<organism evidence="3 4">
    <name type="scientific">Diceros bicornis minor</name>
    <name type="common">South-central black rhinoceros</name>
    <dbReference type="NCBI Taxonomy" id="77932"/>
    <lineage>
        <taxon>Eukaryota</taxon>
        <taxon>Metazoa</taxon>
        <taxon>Chordata</taxon>
        <taxon>Craniata</taxon>
        <taxon>Vertebrata</taxon>
        <taxon>Euteleostomi</taxon>
        <taxon>Mammalia</taxon>
        <taxon>Eutheria</taxon>
        <taxon>Laurasiatheria</taxon>
        <taxon>Perissodactyla</taxon>
        <taxon>Rhinocerotidae</taxon>
        <taxon>Diceros</taxon>
    </lineage>
</organism>
<sequence length="133" mass="15292">MQMAGRQDSELARERVEVRAKQEREKAKQPSTHPHRHYDFLSPVFSDVLSFPSTHCPESKSFIEDATEYFLNTVSSEVLQLLLTNEKARETLVVVADLSRDEADALCKALKKLNMAMEDKDVIQKDQLDREKI</sequence>
<dbReference type="GO" id="GO:0042157">
    <property type="term" value="P:lipoprotein metabolic process"/>
    <property type="evidence" value="ECO:0007669"/>
    <property type="project" value="InterPro"/>
</dbReference>
<evidence type="ECO:0000313" key="3">
    <source>
        <dbReference type="EMBL" id="KAF5919823.1"/>
    </source>
</evidence>
<dbReference type="Proteomes" id="UP000551758">
    <property type="component" value="Unassembled WGS sequence"/>
</dbReference>
<accession>A0A7J7EVU5</accession>
<feature type="region of interest" description="Disordered" evidence="2">
    <location>
        <begin position="1"/>
        <end position="36"/>
    </location>
</feature>
<evidence type="ECO:0000256" key="1">
    <source>
        <dbReference type="ARBA" id="ARBA00010090"/>
    </source>
</evidence>
<dbReference type="GO" id="GO:0005576">
    <property type="term" value="C:extracellular region"/>
    <property type="evidence" value="ECO:0007669"/>
    <property type="project" value="InterPro"/>
</dbReference>
<comment type="similarity">
    <text evidence="1">Belongs to the apolipoprotein L family.</text>
</comment>
<comment type="caution">
    <text evidence="3">The sequence shown here is derived from an EMBL/GenBank/DDBJ whole genome shotgun (WGS) entry which is preliminary data.</text>
</comment>
<reference evidence="3 4" key="1">
    <citation type="journal article" date="2020" name="Mol. Biol. Evol.">
        <title>Interspecific Gene Flow and the Evolution of Specialization in Black and White Rhinoceros.</title>
        <authorList>
            <person name="Moodley Y."/>
            <person name="Westbury M.V."/>
            <person name="Russo I.M."/>
            <person name="Gopalakrishnan S."/>
            <person name="Rakotoarivelo A."/>
            <person name="Olsen R.A."/>
            <person name="Prost S."/>
            <person name="Tunstall T."/>
            <person name="Ryder O.A."/>
            <person name="Dalen L."/>
            <person name="Bruford M.W."/>
        </authorList>
    </citation>
    <scope>NUCLEOTIDE SEQUENCE [LARGE SCALE GENOMIC DNA]</scope>
    <source>
        <strain evidence="3">SBR-YM</strain>
        <tissue evidence="3">Skin</tissue>
    </source>
</reference>
<feature type="compositionally biased region" description="Basic and acidic residues" evidence="2">
    <location>
        <begin position="7"/>
        <end position="28"/>
    </location>
</feature>
<dbReference type="AlphaFoldDB" id="A0A7J7EVU5"/>
<dbReference type="GO" id="GO:0006869">
    <property type="term" value="P:lipid transport"/>
    <property type="evidence" value="ECO:0007669"/>
    <property type="project" value="InterPro"/>
</dbReference>
<protein>
    <submittedName>
        <fullName evidence="3">Uncharacterized protein</fullName>
    </submittedName>
</protein>
<gene>
    <name evidence="3" type="ORF">HPG69_009812</name>
</gene>